<keyword evidence="2" id="KW-1185">Reference proteome</keyword>
<dbReference type="AlphaFoldDB" id="A0A0V1Q3Y0"/>
<protein>
    <submittedName>
        <fullName evidence="1">Uncharacterized protein</fullName>
    </submittedName>
</protein>
<evidence type="ECO:0000313" key="1">
    <source>
        <dbReference type="EMBL" id="KSA03132.1"/>
    </source>
</evidence>
<reference evidence="1 2" key="1">
    <citation type="submission" date="2015-11" db="EMBL/GenBank/DDBJ databases">
        <title>The genome of Debaryomyces fabryi.</title>
        <authorList>
            <person name="Tafer H."/>
            <person name="Lopandic K."/>
        </authorList>
    </citation>
    <scope>NUCLEOTIDE SEQUENCE [LARGE SCALE GENOMIC DNA]</scope>
    <source>
        <strain evidence="1 2">CBS 789</strain>
    </source>
</reference>
<organism evidence="1 2">
    <name type="scientific">Debaryomyces fabryi</name>
    <dbReference type="NCBI Taxonomy" id="58627"/>
    <lineage>
        <taxon>Eukaryota</taxon>
        <taxon>Fungi</taxon>
        <taxon>Dikarya</taxon>
        <taxon>Ascomycota</taxon>
        <taxon>Saccharomycotina</taxon>
        <taxon>Pichiomycetes</taxon>
        <taxon>Debaryomycetaceae</taxon>
        <taxon>Debaryomyces</taxon>
    </lineage>
</organism>
<dbReference type="OrthoDB" id="4094279at2759"/>
<dbReference type="Proteomes" id="UP000054251">
    <property type="component" value="Unassembled WGS sequence"/>
</dbReference>
<dbReference type="RefSeq" id="XP_015469234.1">
    <property type="nucleotide sequence ID" value="XM_015609975.1"/>
</dbReference>
<comment type="caution">
    <text evidence="1">The sequence shown here is derived from an EMBL/GenBank/DDBJ whole genome shotgun (WGS) entry which is preliminary data.</text>
</comment>
<name>A0A0V1Q3Y0_9ASCO</name>
<dbReference type="GeneID" id="26838154"/>
<evidence type="ECO:0000313" key="2">
    <source>
        <dbReference type="Proteomes" id="UP000054251"/>
    </source>
</evidence>
<dbReference type="EMBL" id="LMYN01000014">
    <property type="protein sequence ID" value="KSA03132.1"/>
    <property type="molecule type" value="Genomic_DNA"/>
</dbReference>
<accession>A0A0V1Q3Y0</accession>
<gene>
    <name evidence="1" type="ORF">AC631_01145</name>
</gene>
<proteinExistence type="predicted"/>
<sequence length="845" mass="98966">MFNNLRRYRSSRRIKIWNTGAPYKCHLVYLSSNNENHQKINFEDNANIKPSSIKNKVSEFLINLIKQETKLLADALIIRESEIPENNRVTNDVVFEVEYSKLDTKIKEDMERTADTYNKLVLILTYSPIVIHPLIYINFVNHVTTSLQNDTKKMILRRLAYHRKFEECWKIALNSIETLNDVDEYIETMTDELKQNNNLAFGIFELLSACDKIVSNPSLKHTIIETICHSNDLDKDTFFTSLEYKNELDNFETLDALENAKAKYSRSTNPYFRLLYFKRRIELALTADTNCIKSVQVQAAVKDILQNKEIVERQGWISSILSSSYVECLNNDINLIQDAYSISEKPESLFFEHFFEEYSKYGYIRVNDYDFLHILQYLKPKHIKATYLLYKMSFNMNSSQLNSHIINYLTRMILTTKDVDVMTTNIVDSYNLINDDILTSSLVAIFKNSKEHFKLIANKIKGSKGNTNKSKILADFINKIAFNKEENQISFDSLMYILKCFNKSDLASEIVLTLLPKMRKAEIDQNISISFYMYIIQNIRVSSYVLVEMARNFLLKERIFDEKLITEFLSTLLHRVWNKEQIMKRNNREKQSDDFQELFKLASKKERARFHNRIRALGQTLSLLETKETAMVFNTLYKFIFSNSFQFVASDYGKKYIVDSLIEETMRFINKANKETPKAGIIKMRDLLGELCFDSRSVQCALYKYMVEDDPMKCIKLLHTYENNKSYLTNDVMRSIMSGILHSPRLNDKEKLHLFKYFRTELLNLNFKSTIHPSTAVELLNLVISIAEKDPIKSIDSMGWVLDFANKKRIPKSIIAKFARRLKLHQDSLPLSIRKAIINDLDKYK</sequence>